<evidence type="ECO:0000313" key="8">
    <source>
        <dbReference type="EMBL" id="VDP10062.1"/>
    </source>
</evidence>
<dbReference type="InterPro" id="IPR011613">
    <property type="entry name" value="GH15-like"/>
</dbReference>
<dbReference type="GO" id="GO:0005964">
    <property type="term" value="C:phosphorylase kinase complex"/>
    <property type="evidence" value="ECO:0007669"/>
    <property type="project" value="TreeGrafter"/>
</dbReference>
<reference evidence="8 9" key="2">
    <citation type="submission" date="2018-11" db="EMBL/GenBank/DDBJ databases">
        <authorList>
            <consortium name="Pathogen Informatics"/>
        </authorList>
    </citation>
    <scope>NUCLEOTIDE SEQUENCE [LARGE SCALE GENOMIC DNA]</scope>
</reference>
<dbReference type="EMBL" id="UZAM01009768">
    <property type="protein sequence ID" value="VDP10062.1"/>
    <property type="molecule type" value="Genomic_DNA"/>
</dbReference>
<comment type="function">
    <text evidence="5">Phosphorylase b kinase catalyzes the phosphorylation of serine in certain substrates, including troponin I.</text>
</comment>
<dbReference type="OrthoDB" id="5971574at2759"/>
<evidence type="ECO:0000256" key="2">
    <source>
        <dbReference type="ARBA" id="ARBA00007128"/>
    </source>
</evidence>
<protein>
    <recommendedName>
        <fullName evidence="5">Phosphorylase b kinase regulatory subunit</fullName>
    </recommendedName>
</protein>
<dbReference type="PANTHER" id="PTHR10749:SF8">
    <property type="entry name" value="PHOSPHORYLASE B KINASE REGULATORY SUBUNIT BETA"/>
    <property type="match status" value="1"/>
</dbReference>
<keyword evidence="5" id="KW-0636">Prenylation</keyword>
<dbReference type="GO" id="GO:0005516">
    <property type="term" value="F:calmodulin binding"/>
    <property type="evidence" value="ECO:0007669"/>
    <property type="project" value="UniProtKB-KW"/>
</dbReference>
<keyword evidence="3 5" id="KW-0321">Glycogen metabolism</keyword>
<evidence type="ECO:0000313" key="10">
    <source>
        <dbReference type="WBParaSite" id="SBAD_0000669901-mRNA-1"/>
    </source>
</evidence>
<dbReference type="WBParaSite" id="SBAD_0000669901-mRNA-1">
    <property type="protein sequence ID" value="SBAD_0000669901-mRNA-1"/>
    <property type="gene ID" value="SBAD_0000669901"/>
</dbReference>
<keyword evidence="5" id="KW-0119">Carbohydrate metabolism</keyword>
<dbReference type="UniPathway" id="UPA00163"/>
<dbReference type="GO" id="GO:0005886">
    <property type="term" value="C:plasma membrane"/>
    <property type="evidence" value="ECO:0007669"/>
    <property type="project" value="UniProtKB-SubCell"/>
</dbReference>
<dbReference type="PANTHER" id="PTHR10749">
    <property type="entry name" value="PHOSPHORYLASE B KINASE REGULATORY SUBUNIT"/>
    <property type="match status" value="1"/>
</dbReference>
<comment type="subcellular location">
    <subcellularLocation>
        <location evidence="5">Cell membrane</location>
        <topology evidence="5">Lipid-anchor</topology>
        <orientation evidence="5">Cytoplasmic side</orientation>
    </subcellularLocation>
</comment>
<evidence type="ECO:0000256" key="5">
    <source>
        <dbReference type="RuleBase" id="RU364123"/>
    </source>
</evidence>
<evidence type="ECO:0000256" key="6">
    <source>
        <dbReference type="SAM" id="Phobius"/>
    </source>
</evidence>
<keyword evidence="9" id="KW-1185">Reference proteome</keyword>
<dbReference type="Proteomes" id="UP000270296">
    <property type="component" value="Unassembled WGS sequence"/>
</dbReference>
<evidence type="ECO:0000256" key="4">
    <source>
        <dbReference type="ARBA" id="ARBA00022860"/>
    </source>
</evidence>
<dbReference type="Pfam" id="PF00723">
    <property type="entry name" value="Glyco_hydro_15"/>
    <property type="match status" value="1"/>
</dbReference>
<keyword evidence="6" id="KW-0812">Transmembrane</keyword>
<dbReference type="InterPro" id="IPR008928">
    <property type="entry name" value="6-hairpin_glycosidase_sf"/>
</dbReference>
<sequence length="296" mass="34587">MRGILYSWMSQASKIIFTSDEVSFVQNLVFYIERAYRTPDFGMWECGTRYNDGTLFSSIGMVKAALEAINGFNLYGSKGTVGSVIYVDIDAHNRNRTTFETLLPRESNSKNVDASLIPTVLYPCFATHDENLCKRTMEKCMRKLKGKYGFKRFQIYLLYRGFLRDGRFTVLEDEKSRLYQHGETKLFDGVECQWPMFFIYLIIDGIFAGNADQVRIYSELLEPLLVVRDDQTIVPQYYFLPEEYIFHERCQPSSQPMLPSTMVSEGLFLWGQSLYIICCLLRNCFATYFYLYKHIF</sequence>
<gene>
    <name evidence="8" type="ORF">SBAD_LOCUS6453</name>
</gene>
<keyword evidence="4 5" id="KW-0112">Calmodulin-binding</keyword>
<proteinExistence type="inferred from homology"/>
<evidence type="ECO:0000313" key="9">
    <source>
        <dbReference type="Proteomes" id="UP000270296"/>
    </source>
</evidence>
<reference evidence="10" key="1">
    <citation type="submission" date="2016-06" db="UniProtKB">
        <authorList>
            <consortium name="WormBaseParasite"/>
        </authorList>
    </citation>
    <scope>IDENTIFICATION</scope>
</reference>
<organism evidence="10">
    <name type="scientific">Soboliphyme baturini</name>
    <dbReference type="NCBI Taxonomy" id="241478"/>
    <lineage>
        <taxon>Eukaryota</taxon>
        <taxon>Metazoa</taxon>
        <taxon>Ecdysozoa</taxon>
        <taxon>Nematoda</taxon>
        <taxon>Enoplea</taxon>
        <taxon>Dorylaimia</taxon>
        <taxon>Dioctophymatida</taxon>
        <taxon>Dioctophymatoidea</taxon>
        <taxon>Soboliphymatidae</taxon>
        <taxon>Soboliphyme</taxon>
    </lineage>
</organism>
<dbReference type="SUPFAM" id="SSF48208">
    <property type="entry name" value="Six-hairpin glycosidases"/>
    <property type="match status" value="1"/>
</dbReference>
<evidence type="ECO:0000259" key="7">
    <source>
        <dbReference type="Pfam" id="PF00723"/>
    </source>
</evidence>
<comment type="pathway">
    <text evidence="1 5">Glycan biosynthesis; glycogen metabolism.</text>
</comment>
<feature type="domain" description="GH15-like" evidence="7">
    <location>
        <begin position="6"/>
        <end position="283"/>
    </location>
</feature>
<dbReference type="InterPro" id="IPR008734">
    <property type="entry name" value="PHK_A/B_su"/>
</dbReference>
<dbReference type="AlphaFoldDB" id="A0A183IS54"/>
<name>A0A183IS54_9BILA</name>
<evidence type="ECO:0000256" key="3">
    <source>
        <dbReference type="ARBA" id="ARBA00022600"/>
    </source>
</evidence>
<feature type="transmembrane region" description="Helical" evidence="6">
    <location>
        <begin position="267"/>
        <end position="291"/>
    </location>
</feature>
<dbReference type="GO" id="GO:0005977">
    <property type="term" value="P:glycogen metabolic process"/>
    <property type="evidence" value="ECO:0007669"/>
    <property type="project" value="UniProtKB-UniPathway"/>
</dbReference>
<accession>A0A183IS54</accession>
<evidence type="ECO:0000256" key="1">
    <source>
        <dbReference type="ARBA" id="ARBA00005131"/>
    </source>
</evidence>
<keyword evidence="5 6" id="KW-0472">Membrane</keyword>
<keyword evidence="6" id="KW-1133">Transmembrane helix</keyword>
<keyword evidence="5" id="KW-0449">Lipoprotein</keyword>
<keyword evidence="5" id="KW-1003">Cell membrane</keyword>
<comment type="similarity">
    <text evidence="2 5">Belongs to the phosphorylase b kinase regulatory chain family.</text>
</comment>